<evidence type="ECO:0000256" key="4">
    <source>
        <dbReference type="ARBA" id="ARBA00022597"/>
    </source>
</evidence>
<dbReference type="EMBL" id="JAHWXI010000030">
    <property type="protein sequence ID" value="MDN4465695.1"/>
    <property type="molecule type" value="Genomic_DNA"/>
</dbReference>
<evidence type="ECO:0000256" key="8">
    <source>
        <dbReference type="ARBA" id="ARBA00022989"/>
    </source>
</evidence>
<dbReference type="NCBIfam" id="TIGR00830">
    <property type="entry name" value="PTBA"/>
    <property type="match status" value="1"/>
</dbReference>
<evidence type="ECO:0000259" key="11">
    <source>
        <dbReference type="PROSITE" id="PS51093"/>
    </source>
</evidence>
<sequence length="617" mass="62061">MRIVPVDEAAVDRPALENVPHVVAVAVAGDQLQIVLGPGRAQLVFEELSERVAAASSRAPGRGGNPLVRAIRVLVDIFTPLLPVFVAGGLLAALNNLLASPGVFAADSLVEMAPWLTGFAALAGLLGAAVFALLPVLLGFSAAGRFGGSPYLGAAIGAALVAAPLIERAEASSGVRADDAGGWQIWGLDVLGVDYLGTVVPIIAIASLLAVIERFLRRRIRGTAAFLFTPMLVLLLSGLLAFLVVGPVMRVLGDALADGVRWLYETTGVIGGVLFGGLYSPLVVSGLHQGLVPVELGLMADGGSFIFPIAAAANVAQAGACLAVAVAAGRGSRLRALAVGSSAPAALGIAEPAIFGVNLRLRFPFLVAAAATAIAGGLVALLEATAVSLGAAGLLGFLSIPPRSFGAFMVCVLTAVVLAFAGTFTWARWRIARGRPLEKPPEGTDSATASPGTRTVEVVAPVTGDAVLLSSLADPVFASSGLGPSVAIAPGEDLVRSPIGGTVTAVANTGHAFGVTSPEGVEVLVHIGIDTVTLRGTPFAPVVGQGDTVSAGDALGAVDRAAIVASGLDPVTIVIFTNADSFTIPWMSAAPRFRSGDPLARVVVEETGATGTGTGTG</sequence>
<feature type="transmembrane region" description="Helical" evidence="10">
    <location>
        <begin position="195"/>
        <end position="212"/>
    </location>
</feature>
<reference evidence="13" key="1">
    <citation type="submission" date="2021-06" db="EMBL/GenBank/DDBJ databases">
        <title>Genome-based taxonomic framework of Microbacterium strains isolated from marine environment, the description of four new species and reclassification of four preexisting species.</title>
        <authorList>
            <person name="Lee S.D."/>
            <person name="Kim S.-M."/>
            <person name="Byeon Y.-S."/>
            <person name="Yang H.L."/>
            <person name="Kim I.S."/>
        </authorList>
    </citation>
    <scope>NUCLEOTIDE SEQUENCE</scope>
    <source>
        <strain evidence="13">KACC 20510</strain>
    </source>
</reference>
<keyword evidence="4" id="KW-0762">Sugar transport</keyword>
<proteinExistence type="predicted"/>
<evidence type="ECO:0000313" key="13">
    <source>
        <dbReference type="EMBL" id="MDN4465695.1"/>
    </source>
</evidence>
<name>A0ABT8FWU7_9MICO</name>
<dbReference type="InterPro" id="IPR003352">
    <property type="entry name" value="PTS_EIIC"/>
</dbReference>
<dbReference type="PROSITE" id="PS00371">
    <property type="entry name" value="PTS_EIIA_TYPE_1_HIS"/>
    <property type="match status" value="1"/>
</dbReference>
<evidence type="ECO:0000256" key="7">
    <source>
        <dbReference type="ARBA" id="ARBA00022692"/>
    </source>
</evidence>
<dbReference type="PROSITE" id="PS51103">
    <property type="entry name" value="PTS_EIIC_TYPE_1"/>
    <property type="match status" value="1"/>
</dbReference>
<evidence type="ECO:0000256" key="2">
    <source>
        <dbReference type="ARBA" id="ARBA00022448"/>
    </source>
</evidence>
<evidence type="ECO:0000256" key="5">
    <source>
        <dbReference type="ARBA" id="ARBA00022679"/>
    </source>
</evidence>
<dbReference type="Gene3D" id="2.70.70.10">
    <property type="entry name" value="Glucose Permease (Domain IIA)"/>
    <property type="match status" value="1"/>
</dbReference>
<comment type="subcellular location">
    <subcellularLocation>
        <location evidence="1">Cell membrane</location>
        <topology evidence="1">Multi-pass membrane protein</topology>
    </subcellularLocation>
</comment>
<dbReference type="SUPFAM" id="SSF51261">
    <property type="entry name" value="Duplicated hybrid motif"/>
    <property type="match status" value="1"/>
</dbReference>
<evidence type="ECO:0000313" key="14">
    <source>
        <dbReference type="Proteomes" id="UP001172731"/>
    </source>
</evidence>
<dbReference type="PANTHER" id="PTHR30175:SF1">
    <property type="entry name" value="PTS SYSTEM ARBUTIN-, CELLOBIOSE-, AND SALICIN-SPECIFIC EIIBC COMPONENT-RELATED"/>
    <property type="match status" value="1"/>
</dbReference>
<gene>
    <name evidence="13" type="ORF">KZC48_15005</name>
</gene>
<feature type="domain" description="PTS EIIA type-1" evidence="11">
    <location>
        <begin position="474"/>
        <end position="578"/>
    </location>
</feature>
<dbReference type="PROSITE" id="PS51093">
    <property type="entry name" value="PTS_EIIA_TYPE_1"/>
    <property type="match status" value="1"/>
</dbReference>
<dbReference type="Pfam" id="PF02378">
    <property type="entry name" value="PTS_EIIC"/>
    <property type="match status" value="1"/>
</dbReference>
<feature type="transmembrane region" description="Helical" evidence="10">
    <location>
        <begin position="305"/>
        <end position="328"/>
    </location>
</feature>
<dbReference type="InterPro" id="IPR001127">
    <property type="entry name" value="PTS_EIIA_1_perm"/>
</dbReference>
<dbReference type="InterPro" id="IPR050558">
    <property type="entry name" value="PTS_Sugar-Specific_Components"/>
</dbReference>
<keyword evidence="8 10" id="KW-1133">Transmembrane helix</keyword>
<keyword evidence="9 10" id="KW-0472">Membrane</keyword>
<dbReference type="PANTHER" id="PTHR30175">
    <property type="entry name" value="PHOSPHOTRANSFERASE SYSTEM TRANSPORT PROTEIN"/>
    <property type="match status" value="1"/>
</dbReference>
<feature type="transmembrane region" description="Helical" evidence="10">
    <location>
        <begin position="366"/>
        <end position="399"/>
    </location>
</feature>
<accession>A0ABT8FWU7</accession>
<keyword evidence="5" id="KW-0808">Transferase</keyword>
<evidence type="ECO:0000256" key="6">
    <source>
        <dbReference type="ARBA" id="ARBA00022683"/>
    </source>
</evidence>
<feature type="transmembrane region" description="Helical" evidence="10">
    <location>
        <begin position="266"/>
        <end position="284"/>
    </location>
</feature>
<keyword evidence="2" id="KW-0813">Transport</keyword>
<feature type="transmembrane region" description="Helical" evidence="10">
    <location>
        <begin position="73"/>
        <end position="94"/>
    </location>
</feature>
<keyword evidence="14" id="KW-1185">Reference proteome</keyword>
<comment type="caution">
    <text evidence="13">The sequence shown here is derived from an EMBL/GenBank/DDBJ whole genome shotgun (WGS) entry which is preliminary data.</text>
</comment>
<evidence type="ECO:0000256" key="10">
    <source>
        <dbReference type="SAM" id="Phobius"/>
    </source>
</evidence>
<feature type="transmembrane region" description="Helical" evidence="10">
    <location>
        <begin position="114"/>
        <end position="138"/>
    </location>
</feature>
<dbReference type="InterPro" id="IPR011055">
    <property type="entry name" value="Dup_hybrid_motif"/>
</dbReference>
<evidence type="ECO:0000256" key="9">
    <source>
        <dbReference type="ARBA" id="ARBA00023136"/>
    </source>
</evidence>
<keyword evidence="6" id="KW-0598">Phosphotransferase system</keyword>
<dbReference type="Proteomes" id="UP001172731">
    <property type="component" value="Unassembled WGS sequence"/>
</dbReference>
<feature type="transmembrane region" description="Helical" evidence="10">
    <location>
        <begin position="334"/>
        <end position="354"/>
    </location>
</feature>
<feature type="transmembrane region" description="Helical" evidence="10">
    <location>
        <begin position="150"/>
        <end position="166"/>
    </location>
</feature>
<protein>
    <submittedName>
        <fullName evidence="13">Glucose PTS transporter subunit IIA</fullName>
    </submittedName>
</protein>
<evidence type="ECO:0000256" key="3">
    <source>
        <dbReference type="ARBA" id="ARBA00022475"/>
    </source>
</evidence>
<feature type="transmembrane region" description="Helical" evidence="10">
    <location>
        <begin position="405"/>
        <end position="427"/>
    </location>
</feature>
<dbReference type="Pfam" id="PF00358">
    <property type="entry name" value="PTS_EIIA_1"/>
    <property type="match status" value="1"/>
</dbReference>
<feature type="domain" description="PTS EIIC type-1" evidence="12">
    <location>
        <begin position="72"/>
        <end position="444"/>
    </location>
</feature>
<evidence type="ECO:0000259" key="12">
    <source>
        <dbReference type="PROSITE" id="PS51103"/>
    </source>
</evidence>
<keyword evidence="7 10" id="KW-0812">Transmembrane</keyword>
<dbReference type="InterPro" id="IPR013013">
    <property type="entry name" value="PTS_EIIC_1"/>
</dbReference>
<feature type="transmembrane region" description="Helical" evidence="10">
    <location>
        <begin position="224"/>
        <end position="246"/>
    </location>
</feature>
<organism evidence="13 14">
    <name type="scientific">Microbacterium aurantiacum</name>
    <dbReference type="NCBI Taxonomy" id="162393"/>
    <lineage>
        <taxon>Bacteria</taxon>
        <taxon>Bacillati</taxon>
        <taxon>Actinomycetota</taxon>
        <taxon>Actinomycetes</taxon>
        <taxon>Micrococcales</taxon>
        <taxon>Microbacteriaceae</taxon>
        <taxon>Microbacterium</taxon>
    </lineage>
</organism>
<evidence type="ECO:0000256" key="1">
    <source>
        <dbReference type="ARBA" id="ARBA00004651"/>
    </source>
</evidence>
<keyword evidence="3" id="KW-1003">Cell membrane</keyword>